<organism evidence="2 3">
    <name type="scientific">Rubroshorea leprosula</name>
    <dbReference type="NCBI Taxonomy" id="152421"/>
    <lineage>
        <taxon>Eukaryota</taxon>
        <taxon>Viridiplantae</taxon>
        <taxon>Streptophyta</taxon>
        <taxon>Embryophyta</taxon>
        <taxon>Tracheophyta</taxon>
        <taxon>Spermatophyta</taxon>
        <taxon>Magnoliopsida</taxon>
        <taxon>eudicotyledons</taxon>
        <taxon>Gunneridae</taxon>
        <taxon>Pentapetalae</taxon>
        <taxon>rosids</taxon>
        <taxon>malvids</taxon>
        <taxon>Malvales</taxon>
        <taxon>Dipterocarpaceae</taxon>
        <taxon>Rubroshorea</taxon>
    </lineage>
</organism>
<dbReference type="InterPro" id="IPR012340">
    <property type="entry name" value="NA-bd_OB-fold"/>
</dbReference>
<feature type="signal peptide" evidence="1">
    <location>
        <begin position="1"/>
        <end position="26"/>
    </location>
</feature>
<evidence type="ECO:0000313" key="2">
    <source>
        <dbReference type="EMBL" id="GKV18028.1"/>
    </source>
</evidence>
<keyword evidence="3" id="KW-1185">Reference proteome</keyword>
<dbReference type="Gene3D" id="2.40.50.140">
    <property type="entry name" value="Nucleic acid-binding proteins"/>
    <property type="match status" value="1"/>
</dbReference>
<gene>
    <name evidence="2" type="ORF">SLEP1_g28459</name>
</gene>
<comment type="caution">
    <text evidence="2">The sequence shown here is derived from an EMBL/GenBank/DDBJ whole genome shotgun (WGS) entry which is preliminary data.</text>
</comment>
<reference evidence="2 3" key="1">
    <citation type="journal article" date="2021" name="Commun. Biol.">
        <title>The genome of Shorea leprosula (Dipterocarpaceae) highlights the ecological relevance of drought in aseasonal tropical rainforests.</title>
        <authorList>
            <person name="Ng K.K.S."/>
            <person name="Kobayashi M.J."/>
            <person name="Fawcett J.A."/>
            <person name="Hatakeyama M."/>
            <person name="Paape T."/>
            <person name="Ng C.H."/>
            <person name="Ang C.C."/>
            <person name="Tnah L.H."/>
            <person name="Lee C.T."/>
            <person name="Nishiyama T."/>
            <person name="Sese J."/>
            <person name="O'Brien M.J."/>
            <person name="Copetti D."/>
            <person name="Mohd Noor M.I."/>
            <person name="Ong R.C."/>
            <person name="Putra M."/>
            <person name="Sireger I.Z."/>
            <person name="Indrioko S."/>
            <person name="Kosugi Y."/>
            <person name="Izuno A."/>
            <person name="Isagi Y."/>
            <person name="Lee S.L."/>
            <person name="Shimizu K.K."/>
        </authorList>
    </citation>
    <scope>NUCLEOTIDE SEQUENCE [LARGE SCALE GENOMIC DNA]</scope>
    <source>
        <strain evidence="2">214</strain>
    </source>
</reference>
<name>A0AAV5JZV5_9ROSI</name>
<keyword evidence="1" id="KW-0732">Signal</keyword>
<accession>A0AAV5JZV5</accession>
<sequence>MNRGGGFKQLLGLLCVLRMLLLKEDGNKLRCTLWENFAVEMCSVIDKSFNESVIFVIQFAKMKSWRGVMGICNTMFNIRIFINNYDILEVLAFKESDNTILNLESL</sequence>
<feature type="chain" id="PRO_5043899044" evidence="1">
    <location>
        <begin position="27"/>
        <end position="106"/>
    </location>
</feature>
<protein>
    <submittedName>
        <fullName evidence="2">Uncharacterized protein</fullName>
    </submittedName>
</protein>
<dbReference type="AlphaFoldDB" id="A0AAV5JZV5"/>
<dbReference type="SUPFAM" id="SSF50249">
    <property type="entry name" value="Nucleic acid-binding proteins"/>
    <property type="match status" value="1"/>
</dbReference>
<dbReference type="EMBL" id="BPVZ01000049">
    <property type="protein sequence ID" value="GKV18028.1"/>
    <property type="molecule type" value="Genomic_DNA"/>
</dbReference>
<evidence type="ECO:0000256" key="1">
    <source>
        <dbReference type="SAM" id="SignalP"/>
    </source>
</evidence>
<dbReference type="Proteomes" id="UP001054252">
    <property type="component" value="Unassembled WGS sequence"/>
</dbReference>
<proteinExistence type="predicted"/>
<evidence type="ECO:0000313" key="3">
    <source>
        <dbReference type="Proteomes" id="UP001054252"/>
    </source>
</evidence>